<feature type="compositionally biased region" description="Basic and acidic residues" evidence="13">
    <location>
        <begin position="25"/>
        <end position="39"/>
    </location>
</feature>
<dbReference type="OrthoDB" id="6365676at2759"/>
<dbReference type="AlphaFoldDB" id="A0A9N9GYI1"/>
<comment type="subcellular location">
    <subcellularLocation>
        <location evidence="1">Nucleus</location>
        <location evidence="1">Nucleolus</location>
    </subcellularLocation>
    <subcellularLocation>
        <location evidence="2">Nucleus</location>
        <location evidence="2">Nucleoplasm</location>
    </subcellularLocation>
</comment>
<evidence type="ECO:0000256" key="6">
    <source>
        <dbReference type="ARBA" id="ARBA00022833"/>
    </source>
</evidence>
<keyword evidence="6" id="KW-0862">Zinc</keyword>
<proteinExistence type="predicted"/>
<dbReference type="GO" id="GO:0008270">
    <property type="term" value="F:zinc ion binding"/>
    <property type="evidence" value="ECO:0007669"/>
    <property type="project" value="UniProtKB-KW"/>
</dbReference>
<dbReference type="GO" id="GO:0006357">
    <property type="term" value="P:regulation of transcription by RNA polymerase II"/>
    <property type="evidence" value="ECO:0007669"/>
    <property type="project" value="TreeGrafter"/>
</dbReference>
<protein>
    <recommendedName>
        <fullName evidence="11">Wilms tumor protein homolog</fullName>
    </recommendedName>
</protein>
<keyword evidence="4" id="KW-0479">Metal-binding</keyword>
<evidence type="ECO:0000256" key="4">
    <source>
        <dbReference type="ARBA" id="ARBA00022723"/>
    </source>
</evidence>
<feature type="region of interest" description="Disordered" evidence="13">
    <location>
        <begin position="1"/>
        <end position="39"/>
    </location>
</feature>
<evidence type="ECO:0000313" key="15">
    <source>
        <dbReference type="EMBL" id="CAG8644096.1"/>
    </source>
</evidence>
<keyword evidence="10" id="KW-0539">Nucleus</keyword>
<evidence type="ECO:0000256" key="2">
    <source>
        <dbReference type="ARBA" id="ARBA00004642"/>
    </source>
</evidence>
<dbReference type="SUPFAM" id="SSF57667">
    <property type="entry name" value="beta-beta-alpha zinc fingers"/>
    <property type="match status" value="3"/>
</dbReference>
<keyword evidence="3" id="KW-1017">Isopeptide bond</keyword>
<dbReference type="GO" id="GO:0005654">
    <property type="term" value="C:nucleoplasm"/>
    <property type="evidence" value="ECO:0007669"/>
    <property type="project" value="UniProtKB-SubCell"/>
</dbReference>
<name>A0A9N9GYI1_9GLOM</name>
<feature type="domain" description="C2H2-type" evidence="14">
    <location>
        <begin position="154"/>
        <end position="183"/>
    </location>
</feature>
<evidence type="ECO:0000256" key="12">
    <source>
        <dbReference type="PROSITE-ProRule" id="PRU00042"/>
    </source>
</evidence>
<keyword evidence="9" id="KW-0804">Transcription</keyword>
<dbReference type="FunFam" id="3.30.160.60:FF:000063">
    <property type="entry name" value="Wilms tumor 1-KTS isoform"/>
    <property type="match status" value="1"/>
</dbReference>
<keyword evidence="7" id="KW-0832">Ubl conjugation</keyword>
<evidence type="ECO:0000256" key="1">
    <source>
        <dbReference type="ARBA" id="ARBA00004604"/>
    </source>
</evidence>
<keyword evidence="5 12" id="KW-0863">Zinc-finger</keyword>
<sequence length="273" mass="32292">MTHTKDKSSVRKQFDLKESLNTSNYEKEDKSFDHNEKDIGSSVRDKPIYISKPTTEESLIRKYIYEEDDETRSCVTSRHRHRKILNKSQQHRKITKKNDDHLLLRTRKKAVKKIKKRIVNRKIFFCDDSGCGRSYVKAQSLVIHKRTHTGEKPYVCTIKDCGKRYSRVDSLKDHVMTHDGKLFICDIPGCDKSYFYSSHYLRHKKVHVTEKVQGKIVKHKCLAPNCGKEYVFAKGLKKHMYIHSTERFECDHPGCARQFTYPKEFKRHKKTHN</sequence>
<evidence type="ECO:0000259" key="14">
    <source>
        <dbReference type="PROSITE" id="PS50157"/>
    </source>
</evidence>
<reference evidence="15" key="1">
    <citation type="submission" date="2021-06" db="EMBL/GenBank/DDBJ databases">
        <authorList>
            <person name="Kallberg Y."/>
            <person name="Tangrot J."/>
            <person name="Rosling A."/>
        </authorList>
    </citation>
    <scope>NUCLEOTIDE SEQUENCE</scope>
    <source>
        <strain evidence="15">UK204</strain>
    </source>
</reference>
<dbReference type="PANTHER" id="PTHR46179:SF13">
    <property type="entry name" value="C2H2-TYPE DOMAIN-CONTAINING PROTEIN"/>
    <property type="match status" value="1"/>
</dbReference>
<dbReference type="InterPro" id="IPR013087">
    <property type="entry name" value="Znf_C2H2_type"/>
</dbReference>
<comment type="caution">
    <text evidence="15">The sequence shown here is derived from an EMBL/GenBank/DDBJ whole genome shotgun (WGS) entry which is preliminary data.</text>
</comment>
<evidence type="ECO:0000256" key="3">
    <source>
        <dbReference type="ARBA" id="ARBA00022499"/>
    </source>
</evidence>
<keyword evidence="8" id="KW-0805">Transcription regulation</keyword>
<feature type="domain" description="C2H2-type" evidence="14">
    <location>
        <begin position="248"/>
        <end position="273"/>
    </location>
</feature>
<feature type="domain" description="C2H2-type" evidence="14">
    <location>
        <begin position="219"/>
        <end position="248"/>
    </location>
</feature>
<evidence type="ECO:0000256" key="7">
    <source>
        <dbReference type="ARBA" id="ARBA00022843"/>
    </source>
</evidence>
<evidence type="ECO:0000313" key="16">
    <source>
        <dbReference type="Proteomes" id="UP000789570"/>
    </source>
</evidence>
<evidence type="ECO:0000256" key="5">
    <source>
        <dbReference type="ARBA" id="ARBA00022771"/>
    </source>
</evidence>
<accession>A0A9N9GYI1</accession>
<dbReference type="InterPro" id="IPR036236">
    <property type="entry name" value="Znf_C2H2_sf"/>
</dbReference>
<dbReference type="InterPro" id="IPR051061">
    <property type="entry name" value="Zinc_finger_trans_reg"/>
</dbReference>
<dbReference type="PANTHER" id="PTHR46179">
    <property type="entry name" value="ZINC FINGER PROTEIN"/>
    <property type="match status" value="1"/>
</dbReference>
<dbReference type="PROSITE" id="PS50157">
    <property type="entry name" value="ZINC_FINGER_C2H2_2"/>
    <property type="match status" value="5"/>
</dbReference>
<dbReference type="GO" id="GO:0005730">
    <property type="term" value="C:nucleolus"/>
    <property type="evidence" value="ECO:0007669"/>
    <property type="project" value="UniProtKB-SubCell"/>
</dbReference>
<dbReference type="Gene3D" id="3.30.160.60">
    <property type="entry name" value="Classic Zinc Finger"/>
    <property type="match status" value="4"/>
</dbReference>
<dbReference type="PROSITE" id="PS00028">
    <property type="entry name" value="ZINC_FINGER_C2H2_1"/>
    <property type="match status" value="5"/>
</dbReference>
<keyword evidence="16" id="KW-1185">Reference proteome</keyword>
<gene>
    <name evidence="15" type="ORF">FCALED_LOCUS10719</name>
</gene>
<dbReference type="SMART" id="SM00355">
    <property type="entry name" value="ZnF_C2H2"/>
    <property type="match status" value="5"/>
</dbReference>
<dbReference type="Pfam" id="PF00096">
    <property type="entry name" value="zf-C2H2"/>
    <property type="match status" value="3"/>
</dbReference>
<evidence type="ECO:0000256" key="9">
    <source>
        <dbReference type="ARBA" id="ARBA00023163"/>
    </source>
</evidence>
<evidence type="ECO:0000256" key="13">
    <source>
        <dbReference type="SAM" id="MobiDB-lite"/>
    </source>
</evidence>
<feature type="compositionally biased region" description="Basic and acidic residues" evidence="13">
    <location>
        <begin position="1"/>
        <end position="18"/>
    </location>
</feature>
<organism evidence="15 16">
    <name type="scientific">Funneliformis caledonium</name>
    <dbReference type="NCBI Taxonomy" id="1117310"/>
    <lineage>
        <taxon>Eukaryota</taxon>
        <taxon>Fungi</taxon>
        <taxon>Fungi incertae sedis</taxon>
        <taxon>Mucoromycota</taxon>
        <taxon>Glomeromycotina</taxon>
        <taxon>Glomeromycetes</taxon>
        <taxon>Glomerales</taxon>
        <taxon>Glomeraceae</taxon>
        <taxon>Funneliformis</taxon>
    </lineage>
</organism>
<dbReference type="Proteomes" id="UP000789570">
    <property type="component" value="Unassembled WGS sequence"/>
</dbReference>
<evidence type="ECO:0000256" key="11">
    <source>
        <dbReference type="ARBA" id="ARBA00069242"/>
    </source>
</evidence>
<evidence type="ECO:0000256" key="10">
    <source>
        <dbReference type="ARBA" id="ARBA00023242"/>
    </source>
</evidence>
<feature type="domain" description="C2H2-type" evidence="14">
    <location>
        <begin position="124"/>
        <end position="153"/>
    </location>
</feature>
<feature type="domain" description="C2H2-type" evidence="14">
    <location>
        <begin position="183"/>
        <end position="212"/>
    </location>
</feature>
<dbReference type="EMBL" id="CAJVPQ010004084">
    <property type="protein sequence ID" value="CAG8644096.1"/>
    <property type="molecule type" value="Genomic_DNA"/>
</dbReference>
<evidence type="ECO:0000256" key="8">
    <source>
        <dbReference type="ARBA" id="ARBA00023015"/>
    </source>
</evidence>